<gene>
    <name evidence="1" type="ORF">FN976_11230</name>
</gene>
<protein>
    <submittedName>
        <fullName evidence="1">Uncharacterized protein</fullName>
    </submittedName>
</protein>
<dbReference type="RefSeq" id="WP_145893091.1">
    <property type="nucleotide sequence ID" value="NZ_VOBQ01000008.1"/>
</dbReference>
<organism evidence="1 2">
    <name type="scientific">Caenimonas sedimenti</name>
    <dbReference type="NCBI Taxonomy" id="2596921"/>
    <lineage>
        <taxon>Bacteria</taxon>
        <taxon>Pseudomonadati</taxon>
        <taxon>Pseudomonadota</taxon>
        <taxon>Betaproteobacteria</taxon>
        <taxon>Burkholderiales</taxon>
        <taxon>Comamonadaceae</taxon>
        <taxon>Caenimonas</taxon>
    </lineage>
</organism>
<proteinExistence type="predicted"/>
<dbReference type="OrthoDB" id="7824640at2"/>
<sequence length="77" mass="8747">MCVATELTEKVKEFQRRTGEETLLVVVEDDDQRICGVHNVGYDPAIGLIVDGRQPSVLWYQQLQAFRPLQEPPAVLH</sequence>
<evidence type="ECO:0000313" key="1">
    <source>
        <dbReference type="EMBL" id="TWO71479.1"/>
    </source>
</evidence>
<dbReference type="Proteomes" id="UP000318199">
    <property type="component" value="Unassembled WGS sequence"/>
</dbReference>
<reference evidence="1 2" key="1">
    <citation type="submission" date="2019-07" db="EMBL/GenBank/DDBJ databases">
        <title>Caenimonas sedimenti sp. nov., isolated from activated sludge.</title>
        <authorList>
            <person name="Xu J."/>
        </authorList>
    </citation>
    <scope>NUCLEOTIDE SEQUENCE [LARGE SCALE GENOMIC DNA]</scope>
    <source>
        <strain evidence="1 2">HX-9-20</strain>
    </source>
</reference>
<keyword evidence="2" id="KW-1185">Reference proteome</keyword>
<evidence type="ECO:0000313" key="2">
    <source>
        <dbReference type="Proteomes" id="UP000318199"/>
    </source>
</evidence>
<accession>A0A562ZSB1</accession>
<name>A0A562ZSB1_9BURK</name>
<dbReference type="AlphaFoldDB" id="A0A562ZSB1"/>
<comment type="caution">
    <text evidence="1">The sequence shown here is derived from an EMBL/GenBank/DDBJ whole genome shotgun (WGS) entry which is preliminary data.</text>
</comment>
<dbReference type="EMBL" id="VOBQ01000008">
    <property type="protein sequence ID" value="TWO71479.1"/>
    <property type="molecule type" value="Genomic_DNA"/>
</dbReference>